<name>A0ACC2BK77_DIPCM</name>
<dbReference type="EMBL" id="CM055106">
    <property type="protein sequence ID" value="KAJ7530174.1"/>
    <property type="molecule type" value="Genomic_DNA"/>
</dbReference>
<gene>
    <name evidence="1" type="ORF">O6H91_15G083000</name>
</gene>
<evidence type="ECO:0000313" key="1">
    <source>
        <dbReference type="EMBL" id="KAJ7530174.1"/>
    </source>
</evidence>
<protein>
    <submittedName>
        <fullName evidence="1">Uncharacterized protein</fullName>
    </submittedName>
</protein>
<evidence type="ECO:0000313" key="2">
    <source>
        <dbReference type="Proteomes" id="UP001162992"/>
    </source>
</evidence>
<keyword evidence="2" id="KW-1185">Reference proteome</keyword>
<sequence length="223" mass="25352">MAWGRSRMKNNNELSTPAGQSSSRLGLPWLMCICVAFLVLIILTGFAIMVTVLALHPHKPRYRIQDVQITQLTVSNRPLQTLTQTSDPFDAVLNSNIIVTVESYNRNHHLSIYNTRLLVILYYSGKEIGRAYFVPFHQHRQNTTVVQGVVSIRDCELRHSDSASLKAAVARNAVILQSKLAARVKFRHGIWKSSWHRWFRVRCDLVVSTITAPTGSHLLYKKC</sequence>
<accession>A0ACC2BK77</accession>
<dbReference type="Proteomes" id="UP001162992">
    <property type="component" value="Chromosome 15"/>
</dbReference>
<reference evidence="2" key="1">
    <citation type="journal article" date="2024" name="Proc. Natl. Acad. Sci. U.S.A.">
        <title>Extraordinary preservation of gene collinearity over three hundred million years revealed in homosporous lycophytes.</title>
        <authorList>
            <person name="Li C."/>
            <person name="Wickell D."/>
            <person name="Kuo L.Y."/>
            <person name="Chen X."/>
            <person name="Nie B."/>
            <person name="Liao X."/>
            <person name="Peng D."/>
            <person name="Ji J."/>
            <person name="Jenkins J."/>
            <person name="Williams M."/>
            <person name="Shu S."/>
            <person name="Plott C."/>
            <person name="Barry K."/>
            <person name="Rajasekar S."/>
            <person name="Grimwood J."/>
            <person name="Han X."/>
            <person name="Sun S."/>
            <person name="Hou Z."/>
            <person name="He W."/>
            <person name="Dai G."/>
            <person name="Sun C."/>
            <person name="Schmutz J."/>
            <person name="Leebens-Mack J.H."/>
            <person name="Li F.W."/>
            <person name="Wang L."/>
        </authorList>
    </citation>
    <scope>NUCLEOTIDE SEQUENCE [LARGE SCALE GENOMIC DNA]</scope>
    <source>
        <strain evidence="2">cv. PW_Plant_1</strain>
    </source>
</reference>
<organism evidence="1 2">
    <name type="scientific">Diphasiastrum complanatum</name>
    <name type="common">Issler's clubmoss</name>
    <name type="synonym">Lycopodium complanatum</name>
    <dbReference type="NCBI Taxonomy" id="34168"/>
    <lineage>
        <taxon>Eukaryota</taxon>
        <taxon>Viridiplantae</taxon>
        <taxon>Streptophyta</taxon>
        <taxon>Embryophyta</taxon>
        <taxon>Tracheophyta</taxon>
        <taxon>Lycopodiopsida</taxon>
        <taxon>Lycopodiales</taxon>
        <taxon>Lycopodiaceae</taxon>
        <taxon>Lycopodioideae</taxon>
        <taxon>Diphasiastrum</taxon>
    </lineage>
</organism>
<proteinExistence type="predicted"/>
<comment type="caution">
    <text evidence="1">The sequence shown here is derived from an EMBL/GenBank/DDBJ whole genome shotgun (WGS) entry which is preliminary data.</text>
</comment>